<reference evidence="11" key="1">
    <citation type="submission" date="2017-04" db="EMBL/GenBank/DDBJ databases">
        <authorList>
            <person name="Varghese N."/>
            <person name="Submissions S."/>
        </authorList>
    </citation>
    <scope>NUCLEOTIDE SEQUENCE [LARGE SCALE GENOMIC DNA]</scope>
    <source>
        <strain evidence="11">LMG 29540</strain>
    </source>
</reference>
<feature type="transmembrane region" description="Helical" evidence="8">
    <location>
        <begin position="107"/>
        <end position="130"/>
    </location>
</feature>
<evidence type="ECO:0000256" key="1">
    <source>
        <dbReference type="ARBA" id="ARBA00004651"/>
    </source>
</evidence>
<dbReference type="EMBL" id="FXAT01000002">
    <property type="protein sequence ID" value="SMG26389.1"/>
    <property type="molecule type" value="Genomic_DNA"/>
</dbReference>
<evidence type="ECO:0000313" key="11">
    <source>
        <dbReference type="Proteomes" id="UP000193228"/>
    </source>
</evidence>
<dbReference type="GO" id="GO:0005886">
    <property type="term" value="C:plasma membrane"/>
    <property type="evidence" value="ECO:0007669"/>
    <property type="project" value="UniProtKB-SubCell"/>
</dbReference>
<keyword evidence="3 8" id="KW-0813">Transport</keyword>
<dbReference type="Proteomes" id="UP000193228">
    <property type="component" value="Unassembled WGS sequence"/>
</dbReference>
<dbReference type="AlphaFoldDB" id="A0A1X7JET7"/>
<dbReference type="SUPFAM" id="SSF161098">
    <property type="entry name" value="MetI-like"/>
    <property type="match status" value="1"/>
</dbReference>
<organism evidence="10 11">
    <name type="scientific">Paraburkholderia susongensis</name>
    <dbReference type="NCBI Taxonomy" id="1515439"/>
    <lineage>
        <taxon>Bacteria</taxon>
        <taxon>Pseudomonadati</taxon>
        <taxon>Pseudomonadota</taxon>
        <taxon>Betaproteobacteria</taxon>
        <taxon>Burkholderiales</taxon>
        <taxon>Burkholderiaceae</taxon>
        <taxon>Paraburkholderia</taxon>
    </lineage>
</organism>
<evidence type="ECO:0000256" key="3">
    <source>
        <dbReference type="ARBA" id="ARBA00022448"/>
    </source>
</evidence>
<dbReference type="PANTHER" id="PTHR42929:SF5">
    <property type="entry name" value="ABC TRANSPORTER PERMEASE PROTEIN"/>
    <property type="match status" value="1"/>
</dbReference>
<dbReference type="InterPro" id="IPR035906">
    <property type="entry name" value="MetI-like_sf"/>
</dbReference>
<feature type="transmembrane region" description="Helical" evidence="8">
    <location>
        <begin position="75"/>
        <end position="95"/>
    </location>
</feature>
<feature type="transmembrane region" description="Helical" evidence="8">
    <location>
        <begin position="183"/>
        <end position="204"/>
    </location>
</feature>
<dbReference type="OrthoDB" id="9808619at2"/>
<gene>
    <name evidence="10" type="ORF">SAMN06265784_102522</name>
</gene>
<keyword evidence="4" id="KW-1003">Cell membrane</keyword>
<evidence type="ECO:0000313" key="10">
    <source>
        <dbReference type="EMBL" id="SMG26389.1"/>
    </source>
</evidence>
<protein>
    <submittedName>
        <fullName evidence="10">Putative spermidine/putrescine transport system permease protein/mannopine transport system permease protein</fullName>
    </submittedName>
</protein>
<feature type="transmembrane region" description="Helical" evidence="8">
    <location>
        <begin position="210"/>
        <end position="233"/>
    </location>
</feature>
<dbReference type="RefSeq" id="WP_085481647.1">
    <property type="nucleotide sequence ID" value="NZ_FXAT01000002.1"/>
</dbReference>
<dbReference type="GO" id="GO:0055085">
    <property type="term" value="P:transmembrane transport"/>
    <property type="evidence" value="ECO:0007669"/>
    <property type="project" value="InterPro"/>
</dbReference>
<evidence type="ECO:0000256" key="4">
    <source>
        <dbReference type="ARBA" id="ARBA00022475"/>
    </source>
</evidence>
<evidence type="ECO:0000256" key="6">
    <source>
        <dbReference type="ARBA" id="ARBA00022989"/>
    </source>
</evidence>
<feature type="domain" description="ABC transmembrane type-1" evidence="9">
    <location>
        <begin position="69"/>
        <end position="275"/>
    </location>
</feature>
<dbReference type="CDD" id="cd06261">
    <property type="entry name" value="TM_PBP2"/>
    <property type="match status" value="1"/>
</dbReference>
<dbReference type="Gene3D" id="1.10.3720.10">
    <property type="entry name" value="MetI-like"/>
    <property type="match status" value="1"/>
</dbReference>
<dbReference type="Pfam" id="PF00528">
    <property type="entry name" value="BPD_transp_1"/>
    <property type="match status" value="1"/>
</dbReference>
<dbReference type="PROSITE" id="PS50928">
    <property type="entry name" value="ABC_TM1"/>
    <property type="match status" value="1"/>
</dbReference>
<dbReference type="STRING" id="1515439.SAMN06265784_102522"/>
<feature type="transmembrane region" description="Helical" evidence="8">
    <location>
        <begin position="254"/>
        <end position="275"/>
    </location>
</feature>
<evidence type="ECO:0000256" key="2">
    <source>
        <dbReference type="ARBA" id="ARBA00007069"/>
    </source>
</evidence>
<dbReference type="PANTHER" id="PTHR42929">
    <property type="entry name" value="INNER MEMBRANE ABC TRANSPORTER PERMEASE PROTEIN YDCU-RELATED-RELATED"/>
    <property type="match status" value="1"/>
</dbReference>
<evidence type="ECO:0000256" key="5">
    <source>
        <dbReference type="ARBA" id="ARBA00022692"/>
    </source>
</evidence>
<keyword evidence="6 8" id="KW-1133">Transmembrane helix</keyword>
<sequence length="290" mass="31437">MARVSTDSEFRAWSIGSGYRWLIVPPAAFLLCFFVWPLVRVIARSFGTPGLGLGNYRHVISAGPYLKVLANTFETAAFVAAICLLIAYPVAYAITRARGWRLQLMSACVIIPLWTSVVIRSYAWMVVFQRAGVLNGALVWSGLVAQPVDFVPGAIASNVGMVHIMLPFMVLPLIACMRAIDPSLLRAAGVLGANPAIAFARVFLPLSMPGVSAGSLLVFMMSLGFFVTPALLGGPRNMMAAVLIEQQTDRYLQWGIASAFATLLLLLTMAIYIVYVRLTGGATQGFDRER</sequence>
<accession>A0A1X7JET7</accession>
<dbReference type="InterPro" id="IPR000515">
    <property type="entry name" value="MetI-like"/>
</dbReference>
<name>A0A1X7JET7_9BURK</name>
<feature type="transmembrane region" description="Helical" evidence="8">
    <location>
        <begin position="150"/>
        <end position="171"/>
    </location>
</feature>
<evidence type="ECO:0000259" key="9">
    <source>
        <dbReference type="PROSITE" id="PS50928"/>
    </source>
</evidence>
<evidence type="ECO:0000256" key="7">
    <source>
        <dbReference type="ARBA" id="ARBA00023136"/>
    </source>
</evidence>
<proteinExistence type="inferred from homology"/>
<keyword evidence="7 8" id="KW-0472">Membrane</keyword>
<evidence type="ECO:0000256" key="8">
    <source>
        <dbReference type="RuleBase" id="RU363032"/>
    </source>
</evidence>
<comment type="subcellular location">
    <subcellularLocation>
        <location evidence="1 8">Cell membrane</location>
        <topology evidence="1 8">Multi-pass membrane protein</topology>
    </subcellularLocation>
</comment>
<feature type="transmembrane region" description="Helical" evidence="8">
    <location>
        <begin position="21"/>
        <end position="43"/>
    </location>
</feature>
<keyword evidence="11" id="KW-1185">Reference proteome</keyword>
<keyword evidence="5 8" id="KW-0812">Transmembrane</keyword>
<comment type="similarity">
    <text evidence="2">Belongs to the binding-protein-dependent transport system permease family. CysTW subfamily.</text>
</comment>